<name>A0AAD2CX37_9STRA</name>
<gene>
    <name evidence="1" type="ORF">CYCCA115_LOCUS6802</name>
</gene>
<organism evidence="1 2">
    <name type="scientific">Cylindrotheca closterium</name>
    <dbReference type="NCBI Taxonomy" id="2856"/>
    <lineage>
        <taxon>Eukaryota</taxon>
        <taxon>Sar</taxon>
        <taxon>Stramenopiles</taxon>
        <taxon>Ochrophyta</taxon>
        <taxon>Bacillariophyta</taxon>
        <taxon>Bacillariophyceae</taxon>
        <taxon>Bacillariophycidae</taxon>
        <taxon>Bacillariales</taxon>
        <taxon>Bacillariaceae</taxon>
        <taxon>Cylindrotheca</taxon>
    </lineage>
</organism>
<comment type="caution">
    <text evidence="1">The sequence shown here is derived from an EMBL/GenBank/DDBJ whole genome shotgun (WGS) entry which is preliminary data.</text>
</comment>
<reference evidence="1" key="1">
    <citation type="submission" date="2023-08" db="EMBL/GenBank/DDBJ databases">
        <authorList>
            <person name="Audoor S."/>
            <person name="Bilcke G."/>
        </authorList>
    </citation>
    <scope>NUCLEOTIDE SEQUENCE</scope>
</reference>
<keyword evidence="2" id="KW-1185">Reference proteome</keyword>
<dbReference type="AlphaFoldDB" id="A0AAD2CX37"/>
<evidence type="ECO:0000313" key="1">
    <source>
        <dbReference type="EMBL" id="CAJ1939943.1"/>
    </source>
</evidence>
<dbReference type="SUPFAM" id="SSF52047">
    <property type="entry name" value="RNI-like"/>
    <property type="match status" value="1"/>
</dbReference>
<dbReference type="Proteomes" id="UP001295423">
    <property type="component" value="Unassembled WGS sequence"/>
</dbReference>
<protein>
    <submittedName>
        <fullName evidence="1">Uncharacterized protein</fullName>
    </submittedName>
</protein>
<dbReference type="InterPro" id="IPR032675">
    <property type="entry name" value="LRR_dom_sf"/>
</dbReference>
<evidence type="ECO:0000313" key="2">
    <source>
        <dbReference type="Proteomes" id="UP001295423"/>
    </source>
</evidence>
<sequence length="457" mass="51730">MIQQPDDELDEEFFFLLKGNRGSSDQHVEEMLELVTVANIQNLKVVLKLSQVLNRQLLPAVIQVFESLEVVSNDSSSLPKWKILRVQHMEGWRSGEFDISQLRQALDIANRASLFEIIDLDISSHNDSEPPRTTGISHLLPSIERNQRLRSLTMGGNQSLSTGDLKSLNRLLNQPSCNLDCLKLYCRNLEHPLLCEGLTSNTSLSTLDLCLDSFSCREDESVASLFKSLEHHPKLETLKVRCELTLDLSDAIRSLLSSTTVLKNFELNSFHGKPTLNIDDILEGLANNKSLETLIIRNPLSSPRPLTNLLRTWKSHPKLSEVSLSQKITEEDIVEAQAEGAVAQRVVGRMVTASFVVVDGLQKERQETLLRGFLFKHPEVRYYQACHSSDVAISVQHASWWNASGRYLMHRSDVPLGLWPLVLEKVEQAHPLSGDYDRFRHQIVYDFLYGEALVNRS</sequence>
<proteinExistence type="predicted"/>
<accession>A0AAD2CX37</accession>
<dbReference type="EMBL" id="CAKOGP040000879">
    <property type="protein sequence ID" value="CAJ1939943.1"/>
    <property type="molecule type" value="Genomic_DNA"/>
</dbReference>
<dbReference type="Gene3D" id="3.80.10.10">
    <property type="entry name" value="Ribonuclease Inhibitor"/>
    <property type="match status" value="1"/>
</dbReference>